<name>A0A7R8CPP9_LEPSM</name>
<reference evidence="2" key="1">
    <citation type="submission" date="2021-02" db="EMBL/GenBank/DDBJ databases">
        <authorList>
            <person name="Bekaert M."/>
        </authorList>
    </citation>
    <scope>NUCLEOTIDE SEQUENCE</scope>
    <source>
        <strain evidence="2">IoA-00</strain>
    </source>
</reference>
<feature type="region of interest" description="Disordered" evidence="1">
    <location>
        <begin position="145"/>
        <end position="178"/>
    </location>
</feature>
<dbReference type="Proteomes" id="UP000675881">
    <property type="component" value="Chromosome 3"/>
</dbReference>
<evidence type="ECO:0000256" key="1">
    <source>
        <dbReference type="SAM" id="MobiDB-lite"/>
    </source>
</evidence>
<dbReference type="AlphaFoldDB" id="A0A7R8CPP9"/>
<protein>
    <submittedName>
        <fullName evidence="2">(salmon louse) hypothetical protein</fullName>
    </submittedName>
</protein>
<evidence type="ECO:0000313" key="3">
    <source>
        <dbReference type="Proteomes" id="UP000675881"/>
    </source>
</evidence>
<gene>
    <name evidence="2" type="ORF">LSAA_7422</name>
</gene>
<organism evidence="2 3">
    <name type="scientific">Lepeophtheirus salmonis</name>
    <name type="common">Salmon louse</name>
    <name type="synonym">Caligus salmonis</name>
    <dbReference type="NCBI Taxonomy" id="72036"/>
    <lineage>
        <taxon>Eukaryota</taxon>
        <taxon>Metazoa</taxon>
        <taxon>Ecdysozoa</taxon>
        <taxon>Arthropoda</taxon>
        <taxon>Crustacea</taxon>
        <taxon>Multicrustacea</taxon>
        <taxon>Hexanauplia</taxon>
        <taxon>Copepoda</taxon>
        <taxon>Siphonostomatoida</taxon>
        <taxon>Caligidae</taxon>
        <taxon>Lepeophtheirus</taxon>
    </lineage>
</organism>
<accession>A0A7R8CPP9</accession>
<dbReference type="EMBL" id="HG994582">
    <property type="protein sequence ID" value="CAF2887654.1"/>
    <property type="molecule type" value="Genomic_DNA"/>
</dbReference>
<sequence length="216" mass="24653">MSRTNLEDLNAKEKDNRWLQLPICPQLHADPSSSCSSEKDSSCEDYAHPSPKVLSRNKLKNGFVVCCHDYVFRHSGKGGCFKKDDCIYYHPNSTRQEMMVKIAGKVNKDIKMLYTQRLAAEQQRLIHTTAQYPYLTTGGASSFYHLHPRHSTETTAPPHHPEPHHQGSPPKADSEEGNNRIEMNTRPRVNNLSCYYLIQICDDSRINFTSYNKPDG</sequence>
<evidence type="ECO:0000313" key="2">
    <source>
        <dbReference type="EMBL" id="CAF2887654.1"/>
    </source>
</evidence>
<proteinExistence type="predicted"/>
<dbReference type="Gene3D" id="3.30.1370.210">
    <property type="match status" value="1"/>
</dbReference>
<keyword evidence="3" id="KW-1185">Reference proteome</keyword>